<comment type="catalytic activity">
    <reaction evidence="2">
        <text>2 GTP = 3',3'-c-di-GMP + 2 diphosphate</text>
        <dbReference type="Rhea" id="RHEA:24898"/>
        <dbReference type="ChEBI" id="CHEBI:33019"/>
        <dbReference type="ChEBI" id="CHEBI:37565"/>
        <dbReference type="ChEBI" id="CHEBI:58805"/>
        <dbReference type="EC" id="2.7.7.65"/>
    </reaction>
</comment>
<dbReference type="CDD" id="cd01949">
    <property type="entry name" value="GGDEF"/>
    <property type="match status" value="1"/>
</dbReference>
<dbReference type="Pfam" id="PF00990">
    <property type="entry name" value="GGDEF"/>
    <property type="match status" value="1"/>
</dbReference>
<proteinExistence type="predicted"/>
<evidence type="ECO:0000259" key="3">
    <source>
        <dbReference type="PROSITE" id="PS50887"/>
    </source>
</evidence>
<dbReference type="Gene3D" id="3.30.70.270">
    <property type="match status" value="1"/>
</dbReference>
<evidence type="ECO:0000313" key="5">
    <source>
        <dbReference type="Proteomes" id="UP001595692"/>
    </source>
</evidence>
<keyword evidence="4" id="KW-0808">Transferase</keyword>
<reference evidence="5" key="1">
    <citation type="journal article" date="2019" name="Int. J. Syst. Evol. Microbiol.">
        <title>The Global Catalogue of Microorganisms (GCM) 10K type strain sequencing project: providing services to taxonomists for standard genome sequencing and annotation.</title>
        <authorList>
            <consortium name="The Broad Institute Genomics Platform"/>
            <consortium name="The Broad Institute Genome Sequencing Center for Infectious Disease"/>
            <person name="Wu L."/>
            <person name="Ma J."/>
        </authorList>
    </citation>
    <scope>NUCLEOTIDE SEQUENCE [LARGE SCALE GENOMIC DNA]</scope>
    <source>
        <strain evidence="5">CCUG 54939</strain>
    </source>
</reference>
<dbReference type="NCBIfam" id="TIGR00254">
    <property type="entry name" value="GGDEF"/>
    <property type="match status" value="1"/>
</dbReference>
<gene>
    <name evidence="4" type="ORF">ACFOSS_06005</name>
</gene>
<evidence type="ECO:0000256" key="2">
    <source>
        <dbReference type="ARBA" id="ARBA00034247"/>
    </source>
</evidence>
<protein>
    <recommendedName>
        <fullName evidence="1">diguanylate cyclase</fullName>
        <ecNumber evidence="1">2.7.7.65</ecNumber>
    </recommendedName>
</protein>
<keyword evidence="5" id="KW-1185">Reference proteome</keyword>
<dbReference type="Pfam" id="PF08448">
    <property type="entry name" value="PAS_4"/>
    <property type="match status" value="1"/>
</dbReference>
<sequence>MNLMELDDFHWLMDILQTIDVGLVVIDRHYHVQLWNGFMENHSGHLASHIRGQSLIEQFPDLPEGWLRRKVEEVFALRSPVFSSWEQRPRLFDFVSTRPFTGHSVLMYQNITLMPLLSRSGNCDHICIILYDVTDAAIGKLGLQQANQQLKALSITDRLTGLYNRGHWEECLRLEYQRYQRTSSPVTLMMFDIDFFKKINDTYGHPAGDAVLRRVSATLRHELRNTDIAGRYGGEEFGVLLLDTDTTTAHAVAERLRIAISNLLIEHEGQQITLTISLGLACLAKSMANAADWLVEADNALYHSKRNGRNQVTLARPAIPLREMNAGHLTHC</sequence>
<dbReference type="EMBL" id="JBHSAF010000005">
    <property type="protein sequence ID" value="MFC3913019.1"/>
    <property type="molecule type" value="Genomic_DNA"/>
</dbReference>
<dbReference type="InterPro" id="IPR035965">
    <property type="entry name" value="PAS-like_dom_sf"/>
</dbReference>
<dbReference type="InterPro" id="IPR029787">
    <property type="entry name" value="Nucleotide_cyclase"/>
</dbReference>
<dbReference type="EC" id="2.7.7.65" evidence="1"/>
<dbReference type="Gene3D" id="3.30.450.20">
    <property type="entry name" value="PAS domain"/>
    <property type="match status" value="1"/>
</dbReference>
<dbReference type="SMART" id="SM00267">
    <property type="entry name" value="GGDEF"/>
    <property type="match status" value="1"/>
</dbReference>
<comment type="caution">
    <text evidence="4">The sequence shown here is derived from an EMBL/GenBank/DDBJ whole genome shotgun (WGS) entry which is preliminary data.</text>
</comment>
<dbReference type="SUPFAM" id="SSF55073">
    <property type="entry name" value="Nucleotide cyclase"/>
    <property type="match status" value="1"/>
</dbReference>
<dbReference type="InterPro" id="IPR000160">
    <property type="entry name" value="GGDEF_dom"/>
</dbReference>
<dbReference type="PROSITE" id="PS50887">
    <property type="entry name" value="GGDEF"/>
    <property type="match status" value="1"/>
</dbReference>
<dbReference type="InterPro" id="IPR050469">
    <property type="entry name" value="Diguanylate_Cyclase"/>
</dbReference>
<dbReference type="GO" id="GO:0052621">
    <property type="term" value="F:diguanylate cyclase activity"/>
    <property type="evidence" value="ECO:0007669"/>
    <property type="project" value="UniProtKB-EC"/>
</dbReference>
<accession>A0ABV8CLK5</accession>
<feature type="domain" description="GGDEF" evidence="3">
    <location>
        <begin position="184"/>
        <end position="317"/>
    </location>
</feature>
<evidence type="ECO:0000313" key="4">
    <source>
        <dbReference type="EMBL" id="MFC3913019.1"/>
    </source>
</evidence>
<evidence type="ECO:0000256" key="1">
    <source>
        <dbReference type="ARBA" id="ARBA00012528"/>
    </source>
</evidence>
<dbReference type="Proteomes" id="UP001595692">
    <property type="component" value="Unassembled WGS sequence"/>
</dbReference>
<dbReference type="PANTHER" id="PTHR45138:SF9">
    <property type="entry name" value="DIGUANYLATE CYCLASE DGCM-RELATED"/>
    <property type="match status" value="1"/>
</dbReference>
<dbReference type="InterPro" id="IPR043128">
    <property type="entry name" value="Rev_trsase/Diguanyl_cyclase"/>
</dbReference>
<dbReference type="InterPro" id="IPR013656">
    <property type="entry name" value="PAS_4"/>
</dbReference>
<dbReference type="RefSeq" id="WP_377151247.1">
    <property type="nucleotide sequence ID" value="NZ_JBHSAF010000005.1"/>
</dbReference>
<keyword evidence="4" id="KW-0548">Nucleotidyltransferase</keyword>
<dbReference type="SUPFAM" id="SSF55785">
    <property type="entry name" value="PYP-like sensor domain (PAS domain)"/>
    <property type="match status" value="1"/>
</dbReference>
<name>A0ABV8CLK5_9GAMM</name>
<organism evidence="4 5">
    <name type="scientific">Pseudaeromonas sharmana</name>
    <dbReference type="NCBI Taxonomy" id="328412"/>
    <lineage>
        <taxon>Bacteria</taxon>
        <taxon>Pseudomonadati</taxon>
        <taxon>Pseudomonadota</taxon>
        <taxon>Gammaproteobacteria</taxon>
        <taxon>Aeromonadales</taxon>
        <taxon>Aeromonadaceae</taxon>
        <taxon>Pseudaeromonas</taxon>
    </lineage>
</organism>
<dbReference type="PANTHER" id="PTHR45138">
    <property type="entry name" value="REGULATORY COMPONENTS OF SENSORY TRANSDUCTION SYSTEM"/>
    <property type="match status" value="1"/>
</dbReference>